<dbReference type="PANTHER" id="PTHR37539">
    <property type="entry name" value="SECRETED PROTEIN-RELATED"/>
    <property type="match status" value="1"/>
</dbReference>
<dbReference type="EMBL" id="ARXU01000012">
    <property type="protein sequence ID" value="KGD60331.1"/>
    <property type="molecule type" value="Genomic_DNA"/>
</dbReference>
<organism evidence="3 4">
    <name type="scientific">Alcanivorax jadensis T9</name>
    <dbReference type="NCBI Taxonomy" id="1177181"/>
    <lineage>
        <taxon>Bacteria</taxon>
        <taxon>Pseudomonadati</taxon>
        <taxon>Pseudomonadota</taxon>
        <taxon>Gammaproteobacteria</taxon>
        <taxon>Oceanospirillales</taxon>
        <taxon>Alcanivoracaceae</taxon>
        <taxon>Alcanivorax</taxon>
    </lineage>
</organism>
<dbReference type="InterPro" id="IPR037473">
    <property type="entry name" value="Lcp-like"/>
</dbReference>
<feature type="compositionally biased region" description="Basic residues" evidence="1">
    <location>
        <begin position="1"/>
        <end position="12"/>
    </location>
</feature>
<evidence type="ECO:0000259" key="2">
    <source>
        <dbReference type="Pfam" id="PF09995"/>
    </source>
</evidence>
<dbReference type="RefSeq" id="WP_035249481.1">
    <property type="nucleotide sequence ID" value="NZ_ARXU01000012.1"/>
</dbReference>
<feature type="region of interest" description="Disordered" evidence="1">
    <location>
        <begin position="1"/>
        <end position="21"/>
    </location>
</feature>
<evidence type="ECO:0000256" key="1">
    <source>
        <dbReference type="SAM" id="MobiDB-lite"/>
    </source>
</evidence>
<dbReference type="Pfam" id="PF09995">
    <property type="entry name" value="MPAB_Lcp_cat"/>
    <property type="match status" value="1"/>
</dbReference>
<proteinExistence type="predicted"/>
<accession>A0ABR4WBI7</accession>
<dbReference type="InterPro" id="IPR018713">
    <property type="entry name" value="MPAB/Lcp_cat_dom"/>
</dbReference>
<evidence type="ECO:0000313" key="4">
    <source>
        <dbReference type="Proteomes" id="UP000029443"/>
    </source>
</evidence>
<dbReference type="Proteomes" id="UP000029443">
    <property type="component" value="Unassembled WGS sequence"/>
</dbReference>
<comment type="caution">
    <text evidence="3">The sequence shown here is derived from an EMBL/GenBank/DDBJ whole genome shotgun (WGS) entry which is preliminary data.</text>
</comment>
<reference evidence="3 4" key="1">
    <citation type="submission" date="2012-09" db="EMBL/GenBank/DDBJ databases">
        <title>Genome Sequence of alkane-degrading Bacterium Alcanivorax jadensis T9.</title>
        <authorList>
            <person name="Lai Q."/>
            <person name="Shao Z."/>
        </authorList>
    </citation>
    <scope>NUCLEOTIDE SEQUENCE [LARGE SCALE GENOMIC DNA]</scope>
    <source>
        <strain evidence="3 4">T9</strain>
    </source>
</reference>
<gene>
    <name evidence="3" type="ORF">T9A_02724</name>
</gene>
<dbReference type="PANTHER" id="PTHR37539:SF1">
    <property type="entry name" value="ER-BOUND OXYGENASE MPAB_MPAB'_RUBBER OXYGENASE CATALYTIC DOMAIN-CONTAINING PROTEIN"/>
    <property type="match status" value="1"/>
</dbReference>
<keyword evidence="4" id="KW-1185">Reference proteome</keyword>
<sequence length="412" mass="46972">MIAKTQRHKVPSRARPFEKTQKPTPAWLKKLLGRELAPSYEEYAAVLDALWEGDPAMDALVDWMVDYGPREARVLFDKAVSEGLATIPNCPEPLYLFIKSLERRPAWVDAELIDEGARFIHSTGMTAPYVLRDLALMGGYLLSGFNQSLVMTGALNKGASRRVAETGKWWIDCTEIGGLRRFAPGFRSTLHVRLVHSLVRRNLASREEWEASKWGMPLSQVDMVATYLGFCVVMLGGLRKMGVPVTPRESRAVMHLWKYACWVMGVDEKWLVDTERDGIVLLQHALMTQSQPDWTSQELGQALAREPLDRHFPRFEKLQRKLAYQKHLSVSRYFLDRTKMQQLGLPEGVSAWYPLATFFPRLASYGVQRYIPGLRQWQQKLGRGAQRHVLTQMFGDTEQDLIRPGADHPGHV</sequence>
<feature type="domain" description="ER-bound oxygenase mpaB/mpaB'/Rubber oxygenase catalytic" evidence="2">
    <location>
        <begin position="135"/>
        <end position="357"/>
    </location>
</feature>
<protein>
    <recommendedName>
        <fullName evidence="2">ER-bound oxygenase mpaB/mpaB'/Rubber oxygenase catalytic domain-containing protein</fullName>
    </recommendedName>
</protein>
<evidence type="ECO:0000313" key="3">
    <source>
        <dbReference type="EMBL" id="KGD60331.1"/>
    </source>
</evidence>
<name>A0ABR4WBI7_9GAMM</name>